<dbReference type="AlphaFoldDB" id="A0A918YNS9"/>
<keyword evidence="3" id="KW-1185">Reference proteome</keyword>
<evidence type="ECO:0000256" key="1">
    <source>
        <dbReference type="SAM" id="MobiDB-lite"/>
    </source>
</evidence>
<reference evidence="2" key="1">
    <citation type="journal article" date="2014" name="Int. J. Syst. Evol. Microbiol.">
        <title>Complete genome sequence of Corynebacterium casei LMG S-19264T (=DSM 44701T), isolated from a smear-ripened cheese.</title>
        <authorList>
            <consortium name="US DOE Joint Genome Institute (JGI-PGF)"/>
            <person name="Walter F."/>
            <person name="Albersmeier A."/>
            <person name="Kalinowski J."/>
            <person name="Ruckert C."/>
        </authorList>
    </citation>
    <scope>NUCLEOTIDE SEQUENCE</scope>
    <source>
        <strain evidence="2">JCM 4714</strain>
    </source>
</reference>
<feature type="region of interest" description="Disordered" evidence="1">
    <location>
        <begin position="1"/>
        <end position="31"/>
    </location>
</feature>
<dbReference type="Proteomes" id="UP000655443">
    <property type="component" value="Unassembled WGS sequence"/>
</dbReference>
<evidence type="ECO:0000313" key="2">
    <source>
        <dbReference type="EMBL" id="GHE11033.1"/>
    </source>
</evidence>
<comment type="caution">
    <text evidence="2">The sequence shown here is derived from an EMBL/GenBank/DDBJ whole genome shotgun (WGS) entry which is preliminary data.</text>
</comment>
<accession>A0A918YNS9</accession>
<reference evidence="2" key="2">
    <citation type="submission" date="2020-09" db="EMBL/GenBank/DDBJ databases">
        <authorList>
            <person name="Sun Q."/>
            <person name="Ohkuma M."/>
        </authorList>
    </citation>
    <scope>NUCLEOTIDE SEQUENCE</scope>
    <source>
        <strain evidence="2">JCM 4714</strain>
    </source>
</reference>
<organism evidence="2 3">
    <name type="scientific">Streptomyces alanosinicus</name>
    <dbReference type="NCBI Taxonomy" id="68171"/>
    <lineage>
        <taxon>Bacteria</taxon>
        <taxon>Bacillati</taxon>
        <taxon>Actinomycetota</taxon>
        <taxon>Actinomycetes</taxon>
        <taxon>Kitasatosporales</taxon>
        <taxon>Streptomycetaceae</taxon>
        <taxon>Streptomyces</taxon>
    </lineage>
</organism>
<dbReference type="EMBL" id="BMVG01000026">
    <property type="protein sequence ID" value="GHE11033.1"/>
    <property type="molecule type" value="Genomic_DNA"/>
</dbReference>
<gene>
    <name evidence="2" type="ORF">GCM10010339_69220</name>
</gene>
<sequence>MTDATALHTDNPVEAQNYIRRKLPSPTADTPAYAGLEQRRHAAALHRSFKSAWAAHARDQRGPQLPPHKVREPQPLPEKLIPGQRVEMIHPETGEIMTVIVPGQPEPEQEPKVNAIAVQLNAARSHCYEKLSGYARQLHCLEEAEDTDLVAEAVRQIEERKNTIKTVKRQSIQMRGYYDVLELAAAAQPRHPDITSVEEIIRAEKIDVRIHGLTYKKLREFLAAFAPSAAA</sequence>
<evidence type="ECO:0000313" key="3">
    <source>
        <dbReference type="Proteomes" id="UP000655443"/>
    </source>
</evidence>
<name>A0A918YNS9_9ACTN</name>
<feature type="region of interest" description="Disordered" evidence="1">
    <location>
        <begin position="55"/>
        <end position="76"/>
    </location>
</feature>
<protein>
    <submittedName>
        <fullName evidence="2">Uncharacterized protein</fullName>
    </submittedName>
</protein>
<dbReference type="RefSeq" id="WP_189957569.1">
    <property type="nucleotide sequence ID" value="NZ_BMVG01000026.1"/>
</dbReference>
<proteinExistence type="predicted"/>